<protein>
    <submittedName>
        <fullName evidence="2">Uncharacterized protein</fullName>
    </submittedName>
</protein>
<feature type="compositionally biased region" description="Pro residues" evidence="1">
    <location>
        <begin position="305"/>
        <end position="320"/>
    </location>
</feature>
<organism evidence="2 3">
    <name type="scientific">Brevibacterium salitolerans</name>
    <dbReference type="NCBI Taxonomy" id="1403566"/>
    <lineage>
        <taxon>Bacteria</taxon>
        <taxon>Bacillati</taxon>
        <taxon>Actinomycetota</taxon>
        <taxon>Actinomycetes</taxon>
        <taxon>Micrococcales</taxon>
        <taxon>Brevibacteriaceae</taxon>
        <taxon>Brevibacterium</taxon>
    </lineage>
</organism>
<keyword evidence="3" id="KW-1185">Reference proteome</keyword>
<feature type="region of interest" description="Disordered" evidence="1">
    <location>
        <begin position="293"/>
        <end position="418"/>
    </location>
</feature>
<comment type="caution">
    <text evidence="2">The sequence shown here is derived from an EMBL/GenBank/DDBJ whole genome shotgun (WGS) entry which is preliminary data.</text>
</comment>
<evidence type="ECO:0000313" key="2">
    <source>
        <dbReference type="EMBL" id="GAA2097118.1"/>
    </source>
</evidence>
<name>A0ABN2WRY5_9MICO</name>
<feature type="compositionally biased region" description="Low complexity" evidence="1">
    <location>
        <begin position="72"/>
        <end position="81"/>
    </location>
</feature>
<sequence>MSDSLQSLVDRAVFFSTEVQHHFGRLIAGAEFDIDFSAAPRLRFTLPAPEAGGSAGTSKKPGAGKAGGAGQAAGTSGTAPAERQELELRPHMIGSDVRRPREATWHWGWTNDSGFPDPVVALSHRVREYGTAHGIAELTAEELPLDADALPTRLTLAAKLVTGAWAHYPAQAGGGTTVWVLVDDARLALGEPELKKVVRAIASGITDMEISDHRAALESYFRLRGLRTVALPEDGIRLLCADGSADITFDEQGRIATCQAAQPLAGEAAEQFAEARAPETAAVFGAVEVPEEVPGAPAQTAPEAPAAPPAEAPAAQPAPAPAATSVPAAETAPPAADAEGAVPAEEPVVPAAQAPAPEDEGAQPADAPRPVQTPAAEPAQAEPATGPDRADQDESRQDDGQQSGRQERKGFFKRLFGR</sequence>
<dbReference type="EMBL" id="BAAAPZ010000006">
    <property type="protein sequence ID" value="GAA2097118.1"/>
    <property type="molecule type" value="Genomic_DNA"/>
</dbReference>
<dbReference type="Proteomes" id="UP001500984">
    <property type="component" value="Unassembled WGS sequence"/>
</dbReference>
<accession>A0ABN2WRY5</accession>
<feature type="compositionally biased region" description="Low complexity" evidence="1">
    <location>
        <begin position="294"/>
        <end position="304"/>
    </location>
</feature>
<reference evidence="3" key="1">
    <citation type="journal article" date="2019" name="Int. J. Syst. Evol. Microbiol.">
        <title>The Global Catalogue of Microorganisms (GCM) 10K type strain sequencing project: providing services to taxonomists for standard genome sequencing and annotation.</title>
        <authorList>
            <consortium name="The Broad Institute Genomics Platform"/>
            <consortium name="The Broad Institute Genome Sequencing Center for Infectious Disease"/>
            <person name="Wu L."/>
            <person name="Ma J."/>
        </authorList>
    </citation>
    <scope>NUCLEOTIDE SEQUENCE [LARGE SCALE GENOMIC DNA]</scope>
    <source>
        <strain evidence="3">JCM 15900</strain>
    </source>
</reference>
<evidence type="ECO:0000256" key="1">
    <source>
        <dbReference type="SAM" id="MobiDB-lite"/>
    </source>
</evidence>
<feature type="compositionally biased region" description="Basic and acidic residues" evidence="1">
    <location>
        <begin position="388"/>
        <end position="410"/>
    </location>
</feature>
<gene>
    <name evidence="2" type="ORF">GCM10009823_17600</name>
</gene>
<feature type="compositionally biased region" description="Low complexity" evidence="1">
    <location>
        <begin position="321"/>
        <end position="385"/>
    </location>
</feature>
<feature type="compositionally biased region" description="Basic and acidic residues" evidence="1">
    <location>
        <begin position="82"/>
        <end position="95"/>
    </location>
</feature>
<dbReference type="Pfam" id="PF21813">
    <property type="entry name" value="DUF6882"/>
    <property type="match status" value="1"/>
</dbReference>
<evidence type="ECO:0000313" key="3">
    <source>
        <dbReference type="Proteomes" id="UP001500984"/>
    </source>
</evidence>
<dbReference type="InterPro" id="IPR049249">
    <property type="entry name" value="DUF6882"/>
</dbReference>
<feature type="region of interest" description="Disordered" evidence="1">
    <location>
        <begin position="49"/>
        <end position="95"/>
    </location>
</feature>
<proteinExistence type="predicted"/>
<dbReference type="RefSeq" id="WP_344336909.1">
    <property type="nucleotide sequence ID" value="NZ_BAAAPZ010000006.1"/>
</dbReference>